<dbReference type="EMBL" id="CP027059">
    <property type="protein sequence ID" value="UQZ84311.1"/>
    <property type="molecule type" value="Genomic_DNA"/>
</dbReference>
<accession>A0ABY4RR98</accession>
<proteinExistence type="predicted"/>
<gene>
    <name evidence="2" type="ORF">SK3146_03557</name>
</gene>
<evidence type="ECO:0000313" key="3">
    <source>
        <dbReference type="Proteomes" id="UP001057134"/>
    </source>
</evidence>
<evidence type="ECO:0000313" key="2">
    <source>
        <dbReference type="EMBL" id="UQZ84311.1"/>
    </source>
</evidence>
<reference evidence="2" key="1">
    <citation type="submission" date="2018-02" db="EMBL/GenBank/DDBJ databases">
        <authorList>
            <person name="Kim S.-K."/>
            <person name="Jung H.-I."/>
            <person name="Lee S.-W."/>
        </authorList>
    </citation>
    <scope>NUCLEOTIDE SEQUENCE</scope>
    <source>
        <strain evidence="2">SK3146</strain>
    </source>
</reference>
<feature type="domain" description="DUF1835" evidence="1">
    <location>
        <begin position="3"/>
        <end position="107"/>
    </location>
</feature>
<dbReference type="Pfam" id="PF08874">
    <property type="entry name" value="DUF1835"/>
    <property type="match status" value="1"/>
</dbReference>
<reference evidence="2" key="2">
    <citation type="journal article" date="2021" name="J Anim Sci Technol">
        <title>Complete genome sequence of Paenibacillus konkukensis sp. nov. SK3146 as a potential probiotic strain.</title>
        <authorList>
            <person name="Jung H.I."/>
            <person name="Park S."/>
            <person name="Niu K.M."/>
            <person name="Lee S.W."/>
            <person name="Kothari D."/>
            <person name="Yi K.J."/>
            <person name="Kim S.K."/>
        </authorList>
    </citation>
    <scope>NUCLEOTIDE SEQUENCE</scope>
    <source>
        <strain evidence="2">SK3146</strain>
    </source>
</reference>
<dbReference type="InterPro" id="IPR014973">
    <property type="entry name" value="DUF1835"/>
</dbReference>
<dbReference type="Proteomes" id="UP001057134">
    <property type="component" value="Chromosome"/>
</dbReference>
<dbReference type="RefSeq" id="WP_249860089.1">
    <property type="nucleotide sequence ID" value="NZ_CP027059.1"/>
</dbReference>
<sequence>MLHIVNGDGFGSILQASGMEGEILVWRESLYEGPISADLTNEAALEARLRYFAERGVPEALFRSYTDSQEEALRLIAQHDKVILWFEYDLFDQSMLIYLLMRLRQYREMWAGKTRLFLLCIDSFPGVHPFKGLGQLSSDQARSLAGTWQPITDEQLELGSRAWLAYASDDPRAVVELLHEDTSALPFVSRAMEHHLERFPSVSNGLNRVEQLTLEAVHGGATRIDSLFRQISEQTLDYGMGDLQYWGYLRSLNQGPSPMIRIDGPALPRYDQNGPIKFEAWCLTMTDFGVEVMASEKDAVLSNGIDRWLGGVHLQGKHRVWRWDTESQSLIRKKV</sequence>
<organism evidence="2 3">
    <name type="scientific">Paenibacillus konkukensis</name>
    <dbReference type="NCBI Taxonomy" id="2020716"/>
    <lineage>
        <taxon>Bacteria</taxon>
        <taxon>Bacillati</taxon>
        <taxon>Bacillota</taxon>
        <taxon>Bacilli</taxon>
        <taxon>Bacillales</taxon>
        <taxon>Paenibacillaceae</taxon>
        <taxon>Paenibacillus</taxon>
    </lineage>
</organism>
<evidence type="ECO:0000259" key="1">
    <source>
        <dbReference type="Pfam" id="PF08874"/>
    </source>
</evidence>
<name>A0ABY4RR98_9BACL</name>
<protein>
    <recommendedName>
        <fullName evidence="1">DUF1835 domain-containing protein</fullName>
    </recommendedName>
</protein>
<keyword evidence="3" id="KW-1185">Reference proteome</keyword>